<comment type="caution">
    <text evidence="2">The sequence shown here is derived from an EMBL/GenBank/DDBJ whole genome shotgun (WGS) entry which is preliminary data.</text>
</comment>
<accession>A0A0P6Y2R1</accession>
<dbReference type="RefSeq" id="WP_054533911.1">
    <property type="nucleotide sequence ID" value="NZ_LGKP01000013.1"/>
</dbReference>
<gene>
    <name evidence="2" type="ORF">SE18_08000</name>
</gene>
<feature type="transmembrane region" description="Helical" evidence="1">
    <location>
        <begin position="53"/>
        <end position="73"/>
    </location>
</feature>
<feature type="transmembrane region" description="Helical" evidence="1">
    <location>
        <begin position="242"/>
        <end position="260"/>
    </location>
</feature>
<feature type="transmembrane region" description="Helical" evidence="1">
    <location>
        <begin position="85"/>
        <end position="107"/>
    </location>
</feature>
<evidence type="ECO:0000313" key="2">
    <source>
        <dbReference type="EMBL" id="KPL90144.1"/>
    </source>
</evidence>
<dbReference type="Proteomes" id="UP000050277">
    <property type="component" value="Unassembled WGS sequence"/>
</dbReference>
<proteinExistence type="predicted"/>
<dbReference type="AlphaFoldDB" id="A0A0P6Y2R1"/>
<dbReference type="STRING" id="70996.SE18_08000"/>
<keyword evidence="1" id="KW-1133">Transmembrane helix</keyword>
<keyword evidence="3" id="KW-1185">Reference proteome</keyword>
<organism evidence="2 3">
    <name type="scientific">Herpetosiphon geysericola</name>
    <dbReference type="NCBI Taxonomy" id="70996"/>
    <lineage>
        <taxon>Bacteria</taxon>
        <taxon>Bacillati</taxon>
        <taxon>Chloroflexota</taxon>
        <taxon>Chloroflexia</taxon>
        <taxon>Herpetosiphonales</taxon>
        <taxon>Herpetosiphonaceae</taxon>
        <taxon>Herpetosiphon</taxon>
    </lineage>
</organism>
<sequence length="316" mass="36199">MLELTTIDPLTDQAVRFEPNSEALDPLDALDQQWEQERITYVGEHNADPRIKLASIPMLGALLWMLLMFGAMAVREAINQVDLRFLLVSLVLVGLGVVLSFGLRAGIRLRLAEHRYLKQRAALAKALNRPSKPQQLTPKQRISAPTNPYASQWTAAEQQIYALQELHYAELKRDKHYHASIQRIIVDAPKTEQAYLTELVQLEQRWLNERLRYHTIKPYYSAHPERPDEDGAYPIRLELNSLLAFGAGLGLAGLGIWLAWKDSSALLNGMSFIAMGVVFITVAWELWRTKPNLQQAEQRYLQQQYALAQKYRRFNP</sequence>
<dbReference type="EMBL" id="LGKP01000013">
    <property type="protein sequence ID" value="KPL90144.1"/>
    <property type="molecule type" value="Genomic_DNA"/>
</dbReference>
<name>A0A0P6Y2R1_9CHLR</name>
<protein>
    <submittedName>
        <fullName evidence="2">Uncharacterized protein</fullName>
    </submittedName>
</protein>
<feature type="transmembrane region" description="Helical" evidence="1">
    <location>
        <begin position="266"/>
        <end position="287"/>
    </location>
</feature>
<dbReference type="OrthoDB" id="9822612at2"/>
<reference evidence="2 3" key="1">
    <citation type="submission" date="2015-07" db="EMBL/GenBank/DDBJ databases">
        <title>Whole genome sequence of Herpetosiphon geysericola DSM 7119.</title>
        <authorList>
            <person name="Hemp J."/>
            <person name="Ward L.M."/>
            <person name="Pace L.A."/>
            <person name="Fischer W.W."/>
        </authorList>
    </citation>
    <scope>NUCLEOTIDE SEQUENCE [LARGE SCALE GENOMIC DNA]</scope>
    <source>
        <strain evidence="2 3">DSM 7119</strain>
    </source>
</reference>
<keyword evidence="1" id="KW-0472">Membrane</keyword>
<evidence type="ECO:0000256" key="1">
    <source>
        <dbReference type="SAM" id="Phobius"/>
    </source>
</evidence>
<keyword evidence="1" id="KW-0812">Transmembrane</keyword>
<evidence type="ECO:0000313" key="3">
    <source>
        <dbReference type="Proteomes" id="UP000050277"/>
    </source>
</evidence>